<feature type="region of interest" description="Disordered" evidence="6">
    <location>
        <begin position="140"/>
        <end position="196"/>
    </location>
</feature>
<comment type="caution">
    <text evidence="8">The sequence shown here is derived from an EMBL/GenBank/DDBJ whole genome shotgun (WGS) entry which is preliminary data.</text>
</comment>
<dbReference type="InterPro" id="IPR036397">
    <property type="entry name" value="RNaseH_sf"/>
</dbReference>
<keyword evidence="3" id="KW-0540">Nuclease</keyword>
<dbReference type="PANTHER" id="PTHR37984">
    <property type="entry name" value="PROTEIN CBG26694"/>
    <property type="match status" value="1"/>
</dbReference>
<accession>A0A6L2J558</accession>
<evidence type="ECO:0000256" key="1">
    <source>
        <dbReference type="ARBA" id="ARBA00022679"/>
    </source>
</evidence>
<dbReference type="EMBL" id="BKCJ010000311">
    <property type="protein sequence ID" value="GEU32016.1"/>
    <property type="molecule type" value="Genomic_DNA"/>
</dbReference>
<dbReference type="GO" id="GO:0015074">
    <property type="term" value="P:DNA integration"/>
    <property type="evidence" value="ECO:0007669"/>
    <property type="project" value="InterPro"/>
</dbReference>
<dbReference type="PANTHER" id="PTHR37984:SF5">
    <property type="entry name" value="PROTEIN NYNRIN-LIKE"/>
    <property type="match status" value="1"/>
</dbReference>
<dbReference type="InterPro" id="IPR012337">
    <property type="entry name" value="RNaseH-like_sf"/>
</dbReference>
<dbReference type="InterPro" id="IPR041577">
    <property type="entry name" value="RT_RNaseH_2"/>
</dbReference>
<dbReference type="InterPro" id="IPR050951">
    <property type="entry name" value="Retrovirus_Pol_polyprotein"/>
</dbReference>
<sequence>MNSVRMVLREMVTNLLPSTLGWKGLESRSLDPLAPQPPQLMLKTRLLISRSCLRCWDVLTSLKLGWIAICLRVMLLVGGRLLNKPMEEKCFVGKKEGPQKEQAKHFKWALCDWILDGIVNMEYTDVAQVANAGRNIKLLRKRGGSNNQRNRDGDRIQPATRNNNQKGQGRNSGQKSYQQNQNQQYNRSSRSLSQKGCTDYASSPPCDTCVKLHLSMACHIITNACFSYGLTGRMAKDCPKNGGSGSNGNGNNKQLAAKGKVFSLTKDQAANYSGTISGTLLMNDRVVFVLFDTGPTHSVISIMLAKYINISPTLFNFTLSISTPIKGLAVIIHEYQNCLLKFDDKIRFANLFPLDMHDFDIILGMDWLTKHCATIVCHTKSVIFGGLDKPEFVYQDSQLGLLASIMDTSSDGPSLETHLVVRDFSDVFLEEHPEIPPEREVEFGIKLVSSTQPISKALYYMASIELKELKEQLHELFDLGFIRPSVSPWGAPIMFVKNKDALGCEIFLQSWFKIWLSSVTGERVISKTAFRTHYGHYEFLVMPFGLTNALAVFMDLMNRIFHEYLDKFVIMFVDNILVYSKTKEEHEEHLRGIFMSYCVSEWHHYGSCKVEAITKWPRPKTVTESRSFLGLAGYYRRFLEGFSCLSLPLTKLMRKGEKFVWDEEREKSFEELKKRLVSAPILTLPFGSGGFQIYSDASKKGLGCVLMQHHKVIAYASRQFKSYEANYPTHDLELAAVEVRNIRKPQIEPEIIRDLERMDIELCIRAQKEDVELWDMLQKSEEDKQTKFRVDNNGVMWFGDRLCVPSDPTLRCQRLTVKIEHQHASGLLQTLDISVWKWDEIFIDFVTGLPRTQKKNDAIWVLVDRLTKSTHFLPIHKDFSISRLADIFQQEIVRLHGTPAAIVSFRYPRFTSRFWKGLQNAWGTRLKFSMAFHPETDGHTKRTIQTLEDMLRSCALEWTGN</sequence>
<dbReference type="Pfam" id="PF08284">
    <property type="entry name" value="RVP_2"/>
    <property type="match status" value="1"/>
</dbReference>
<dbReference type="GO" id="GO:0004519">
    <property type="term" value="F:endonuclease activity"/>
    <property type="evidence" value="ECO:0007669"/>
    <property type="project" value="UniProtKB-KW"/>
</dbReference>
<evidence type="ECO:0000259" key="7">
    <source>
        <dbReference type="PROSITE" id="PS50994"/>
    </source>
</evidence>
<dbReference type="SUPFAM" id="SSF50630">
    <property type="entry name" value="Acid proteases"/>
    <property type="match status" value="1"/>
</dbReference>
<dbReference type="PROSITE" id="PS50994">
    <property type="entry name" value="INTEGRASE"/>
    <property type="match status" value="1"/>
</dbReference>
<protein>
    <recommendedName>
        <fullName evidence="7">Integrase catalytic domain-containing protein</fullName>
    </recommendedName>
</protein>
<dbReference type="AlphaFoldDB" id="A0A6L2J558"/>
<gene>
    <name evidence="8" type="ORF">Tci_003994</name>
</gene>
<dbReference type="SUPFAM" id="SSF53098">
    <property type="entry name" value="Ribonuclease H-like"/>
    <property type="match status" value="1"/>
</dbReference>
<evidence type="ECO:0000313" key="8">
    <source>
        <dbReference type="EMBL" id="GEU32016.1"/>
    </source>
</evidence>
<keyword evidence="2" id="KW-0548">Nucleotidyltransferase</keyword>
<keyword evidence="4" id="KW-0255">Endonuclease</keyword>
<evidence type="ECO:0000256" key="4">
    <source>
        <dbReference type="ARBA" id="ARBA00022759"/>
    </source>
</evidence>
<dbReference type="InterPro" id="IPR021109">
    <property type="entry name" value="Peptidase_aspartic_dom_sf"/>
</dbReference>
<dbReference type="Pfam" id="PF00078">
    <property type="entry name" value="RVT_1"/>
    <property type="match status" value="1"/>
</dbReference>
<dbReference type="Gene3D" id="3.30.70.270">
    <property type="match status" value="2"/>
</dbReference>
<keyword evidence="1" id="KW-0808">Transferase</keyword>
<evidence type="ECO:0000256" key="2">
    <source>
        <dbReference type="ARBA" id="ARBA00022695"/>
    </source>
</evidence>
<reference evidence="8" key="1">
    <citation type="journal article" date="2019" name="Sci. Rep.">
        <title>Draft genome of Tanacetum cinerariifolium, the natural source of mosquito coil.</title>
        <authorList>
            <person name="Yamashiro T."/>
            <person name="Shiraishi A."/>
            <person name="Satake H."/>
            <person name="Nakayama K."/>
        </authorList>
    </citation>
    <scope>NUCLEOTIDE SEQUENCE</scope>
</reference>
<dbReference type="GO" id="GO:0003676">
    <property type="term" value="F:nucleic acid binding"/>
    <property type="evidence" value="ECO:0007669"/>
    <property type="project" value="InterPro"/>
</dbReference>
<dbReference type="Gene3D" id="3.10.10.10">
    <property type="entry name" value="HIV Type 1 Reverse Transcriptase, subunit A, domain 1"/>
    <property type="match status" value="2"/>
</dbReference>
<dbReference type="InterPro" id="IPR043502">
    <property type="entry name" value="DNA/RNA_pol_sf"/>
</dbReference>
<dbReference type="CDD" id="cd00303">
    <property type="entry name" value="retropepsin_like"/>
    <property type="match status" value="1"/>
</dbReference>
<name>A0A6L2J558_TANCI</name>
<dbReference type="GO" id="GO:0016779">
    <property type="term" value="F:nucleotidyltransferase activity"/>
    <property type="evidence" value="ECO:0007669"/>
    <property type="project" value="UniProtKB-KW"/>
</dbReference>
<keyword evidence="4" id="KW-0378">Hydrolase</keyword>
<dbReference type="CDD" id="cd01647">
    <property type="entry name" value="RT_LTR"/>
    <property type="match status" value="1"/>
</dbReference>
<dbReference type="Gene3D" id="3.30.420.10">
    <property type="entry name" value="Ribonuclease H-like superfamily/Ribonuclease H"/>
    <property type="match status" value="1"/>
</dbReference>
<dbReference type="InterPro" id="IPR001584">
    <property type="entry name" value="Integrase_cat-core"/>
</dbReference>
<evidence type="ECO:0000256" key="6">
    <source>
        <dbReference type="SAM" id="MobiDB-lite"/>
    </source>
</evidence>
<feature type="compositionally biased region" description="Polar residues" evidence="6">
    <location>
        <begin position="159"/>
        <end position="169"/>
    </location>
</feature>
<evidence type="ECO:0000256" key="5">
    <source>
        <dbReference type="ARBA" id="ARBA00023268"/>
    </source>
</evidence>
<organism evidence="8">
    <name type="scientific">Tanacetum cinerariifolium</name>
    <name type="common">Dalmatian daisy</name>
    <name type="synonym">Chrysanthemum cinerariifolium</name>
    <dbReference type="NCBI Taxonomy" id="118510"/>
    <lineage>
        <taxon>Eukaryota</taxon>
        <taxon>Viridiplantae</taxon>
        <taxon>Streptophyta</taxon>
        <taxon>Embryophyta</taxon>
        <taxon>Tracheophyta</taxon>
        <taxon>Spermatophyta</taxon>
        <taxon>Magnoliopsida</taxon>
        <taxon>eudicotyledons</taxon>
        <taxon>Gunneridae</taxon>
        <taxon>Pentapetalae</taxon>
        <taxon>asterids</taxon>
        <taxon>campanulids</taxon>
        <taxon>Asterales</taxon>
        <taxon>Asteraceae</taxon>
        <taxon>Asteroideae</taxon>
        <taxon>Anthemideae</taxon>
        <taxon>Anthemidinae</taxon>
        <taxon>Tanacetum</taxon>
    </lineage>
</organism>
<feature type="domain" description="Integrase catalytic" evidence="7">
    <location>
        <begin position="828"/>
        <end position="961"/>
    </location>
</feature>
<keyword evidence="5" id="KW-0511">Multifunctional enzyme</keyword>
<dbReference type="FunFam" id="3.30.70.270:FF:000020">
    <property type="entry name" value="Transposon Tf2-6 polyprotein-like Protein"/>
    <property type="match status" value="1"/>
</dbReference>
<dbReference type="InterPro" id="IPR043128">
    <property type="entry name" value="Rev_trsase/Diguanyl_cyclase"/>
</dbReference>
<evidence type="ECO:0000256" key="3">
    <source>
        <dbReference type="ARBA" id="ARBA00022722"/>
    </source>
</evidence>
<proteinExistence type="predicted"/>
<dbReference type="Pfam" id="PF17919">
    <property type="entry name" value="RT_RNaseH_2"/>
    <property type="match status" value="1"/>
</dbReference>
<dbReference type="InterPro" id="IPR000477">
    <property type="entry name" value="RT_dom"/>
</dbReference>
<feature type="compositionally biased region" description="Low complexity" evidence="6">
    <location>
        <begin position="171"/>
        <end position="194"/>
    </location>
</feature>
<dbReference type="Gene3D" id="2.40.70.10">
    <property type="entry name" value="Acid Proteases"/>
    <property type="match status" value="1"/>
</dbReference>
<dbReference type="SUPFAM" id="SSF56672">
    <property type="entry name" value="DNA/RNA polymerases"/>
    <property type="match status" value="1"/>
</dbReference>